<dbReference type="PANTHER" id="PTHR32385:SF22">
    <property type="entry name" value="MANNOSYL PHOSPHORYLINOSITOL CERAMIDE SYNTHASE SUR1"/>
    <property type="match status" value="1"/>
</dbReference>
<dbReference type="InterPro" id="IPR051706">
    <property type="entry name" value="Glycosyltransferase_domain"/>
</dbReference>
<sequence>MNLAVFGLLLLFIILLTCLLYLHSYRLQKIAWLYWDSLTLPKTIQQMKENTYRQLPGWTIHFLNKDTIKQFVSAFPRNYDSLQSQAQSDWIRLYLLNTYGGLWLDAGIIINKGQAIDAIYNRSLLEASELTVFENSKKRFTHSSGLSLPLVIDSWFIMAPKGSSIVTKWLREFEEAIEIGFLNYKRKAVQNGVNISGIHFADETDAYLTVHICIEKILQKDLPTLPQMILIDSNKSMFKIQNKCKWNDKCIVDTIHSDPSAKNLPFIKLTGSNRAAGLDLTQYFSKAPR</sequence>
<dbReference type="EMBL" id="MN740992">
    <property type="protein sequence ID" value="QHU21699.1"/>
    <property type="molecule type" value="Genomic_DNA"/>
</dbReference>
<evidence type="ECO:0000313" key="1">
    <source>
        <dbReference type="EMBL" id="QHU21699.1"/>
    </source>
</evidence>
<accession>A0A6C0KVS9</accession>
<dbReference type="InterPro" id="IPR029044">
    <property type="entry name" value="Nucleotide-diphossugar_trans"/>
</dbReference>
<proteinExistence type="predicted"/>
<dbReference type="SUPFAM" id="SSF53448">
    <property type="entry name" value="Nucleotide-diphospho-sugar transferases"/>
    <property type="match status" value="1"/>
</dbReference>
<dbReference type="AlphaFoldDB" id="A0A6C0KVS9"/>
<dbReference type="Pfam" id="PF05704">
    <property type="entry name" value="Caps_synth"/>
    <property type="match status" value="1"/>
</dbReference>
<name>A0A6C0KVS9_9ZZZZ</name>
<reference evidence="1" key="1">
    <citation type="journal article" date="2020" name="Nature">
        <title>Giant virus diversity and host interactions through global metagenomics.</title>
        <authorList>
            <person name="Schulz F."/>
            <person name="Roux S."/>
            <person name="Paez-Espino D."/>
            <person name="Jungbluth S."/>
            <person name="Walsh D.A."/>
            <person name="Denef V.J."/>
            <person name="McMahon K.D."/>
            <person name="Konstantinidis K.T."/>
            <person name="Eloe-Fadrosh E.A."/>
            <person name="Kyrpides N.C."/>
            <person name="Woyke T."/>
        </authorList>
    </citation>
    <scope>NUCLEOTIDE SEQUENCE</scope>
    <source>
        <strain evidence="1">GVMAG-S-3300013286-35</strain>
    </source>
</reference>
<dbReference type="InterPro" id="IPR008441">
    <property type="entry name" value="AfumC-like_glycosyl_Trfase"/>
</dbReference>
<dbReference type="GO" id="GO:0016020">
    <property type="term" value="C:membrane"/>
    <property type="evidence" value="ECO:0007669"/>
    <property type="project" value="GOC"/>
</dbReference>
<dbReference type="PANTHER" id="PTHR32385">
    <property type="entry name" value="MANNOSYL PHOSPHORYLINOSITOL CERAMIDE SYNTHASE"/>
    <property type="match status" value="1"/>
</dbReference>
<protein>
    <submittedName>
        <fullName evidence="1">Uncharacterized protein</fullName>
    </submittedName>
</protein>
<dbReference type="GO" id="GO:0000030">
    <property type="term" value="F:mannosyltransferase activity"/>
    <property type="evidence" value="ECO:0007669"/>
    <property type="project" value="TreeGrafter"/>
</dbReference>
<dbReference type="GO" id="GO:0051999">
    <property type="term" value="P:mannosyl-inositol phosphorylceramide biosynthetic process"/>
    <property type="evidence" value="ECO:0007669"/>
    <property type="project" value="TreeGrafter"/>
</dbReference>
<organism evidence="1">
    <name type="scientific">viral metagenome</name>
    <dbReference type="NCBI Taxonomy" id="1070528"/>
    <lineage>
        <taxon>unclassified sequences</taxon>
        <taxon>metagenomes</taxon>
        <taxon>organismal metagenomes</taxon>
    </lineage>
</organism>
<dbReference type="Gene3D" id="3.90.550.20">
    <property type="match status" value="1"/>
</dbReference>